<keyword evidence="8" id="KW-0368">Histidine biosynthesis</keyword>
<dbReference type="Gene3D" id="3.30.930.10">
    <property type="entry name" value="Bira Bifunctional Protein, Domain 2"/>
    <property type="match status" value="1"/>
</dbReference>
<protein>
    <recommendedName>
        <fullName evidence="5 8">ATP phosphoribosyltransferase regulatory subunit</fullName>
    </recommendedName>
</protein>
<evidence type="ECO:0000256" key="1">
    <source>
        <dbReference type="ARBA" id="ARBA00004496"/>
    </source>
</evidence>
<feature type="domain" description="Aminoacyl-transfer RNA synthetases class-II family profile" evidence="10">
    <location>
        <begin position="23"/>
        <end position="355"/>
    </location>
</feature>
<proteinExistence type="inferred from homology"/>
<dbReference type="SUPFAM" id="SSF55681">
    <property type="entry name" value="Class II aaRS and biotin synthetases"/>
    <property type="match status" value="1"/>
</dbReference>
<dbReference type="InterPro" id="IPR041715">
    <property type="entry name" value="HisRS-like_core"/>
</dbReference>
<feature type="binding site" evidence="9">
    <location>
        <position position="122"/>
    </location>
    <ligand>
        <name>L-histidine</name>
        <dbReference type="ChEBI" id="CHEBI:57595"/>
    </ligand>
</feature>
<comment type="subunit">
    <text evidence="4 8">Heteromultimer composed of HisG and HisZ subunits.</text>
</comment>
<accession>A0A1U7J1G2</accession>
<dbReference type="HAMAP" id="MF_00125">
    <property type="entry name" value="HisZ"/>
    <property type="match status" value="1"/>
</dbReference>
<comment type="similarity">
    <text evidence="3 8">Belongs to the class-II aminoacyl-tRNA synthetase family. HisZ subfamily.</text>
</comment>
<keyword evidence="12" id="KW-1185">Reference proteome</keyword>
<dbReference type="GO" id="GO:0006427">
    <property type="term" value="P:histidyl-tRNA aminoacylation"/>
    <property type="evidence" value="ECO:0007669"/>
    <property type="project" value="TreeGrafter"/>
</dbReference>
<dbReference type="GO" id="GO:0016757">
    <property type="term" value="F:glycosyltransferase activity"/>
    <property type="evidence" value="ECO:0007669"/>
    <property type="project" value="UniProtKB-KW"/>
</dbReference>
<dbReference type="STRING" id="549789.NIES30_19440"/>
<dbReference type="NCBIfam" id="TIGR00443">
    <property type="entry name" value="hisZ_biosyn_reg"/>
    <property type="match status" value="1"/>
</dbReference>
<dbReference type="RefSeq" id="WP_073610100.1">
    <property type="nucleotide sequence ID" value="NZ_MRCG01000016.1"/>
</dbReference>
<evidence type="ECO:0000256" key="2">
    <source>
        <dbReference type="ARBA" id="ARBA00004667"/>
    </source>
</evidence>
<dbReference type="Pfam" id="PF13393">
    <property type="entry name" value="tRNA-synt_His"/>
    <property type="match status" value="1"/>
</dbReference>
<comment type="pathway">
    <text evidence="2 8">Amino-acid biosynthesis; L-histidine biosynthesis; L-histidine from 5-phospho-alpha-D-ribose 1-diphosphate: step 1/9.</text>
</comment>
<dbReference type="InterPro" id="IPR006195">
    <property type="entry name" value="aa-tRNA-synth_II"/>
</dbReference>
<dbReference type="GO" id="GO:0005737">
    <property type="term" value="C:cytoplasm"/>
    <property type="evidence" value="ECO:0007669"/>
    <property type="project" value="UniProtKB-SubCell"/>
</dbReference>
<dbReference type="PROSITE" id="PS50862">
    <property type="entry name" value="AA_TRNA_LIGASE_II"/>
    <property type="match status" value="1"/>
</dbReference>
<sequence>MTYQPPAGARDLLPLDVAQKYWIENRLEQVFQRWGYHRIITSTVERMDTLMAGGAIDQEAVIELQPVAGKRLGLRPELTASIARTAVTRLARVTYPQRLYYNANVFRQATQGSHGGQQEFYQAGVELLGAGATVADAEIVLLLLDCLHSLALDSWCLILGDAQLTQALLTPFAPDQRQAVRQALAALDRVALDGIGLSPDLHRHALHLLDLRGHPEDVLQALGQLALEAEAETAVERLKSLIALVRDVINPGGEGQRLAPGSQRPAPALTLDLSLIQPFDYYTGLVFEVVTGPEQGCQVLGQGGRYDHLLGVFQGQGQGFPGIGFVLNIEALHQALLPTGYLPQDTPPSDWLVVPTAPQAAAAAFTYAQTLRASASLVRAEVHLADGESPATTRVLARQRRISRIAWIGPDGLPEIEALN</sequence>
<dbReference type="PANTHER" id="PTHR43707:SF1">
    <property type="entry name" value="HISTIDINE--TRNA LIGASE, MITOCHONDRIAL-RELATED"/>
    <property type="match status" value="1"/>
</dbReference>
<gene>
    <name evidence="8" type="primary">hisZ</name>
    <name evidence="11" type="ORF">NIES30_19440</name>
</gene>
<comment type="miscellaneous">
    <text evidence="8">This function is generally fulfilled by the C-terminal part of HisG, which is missing in some bacteria such as this one.</text>
</comment>
<reference evidence="11 12" key="1">
    <citation type="submission" date="2016-11" db="EMBL/GenBank/DDBJ databases">
        <title>Draft Genome Sequences of Nine Cyanobacterial Strains from Diverse Habitats.</title>
        <authorList>
            <person name="Zhu T."/>
            <person name="Hou S."/>
            <person name="Lu X."/>
            <person name="Hess W.R."/>
        </authorList>
    </citation>
    <scope>NUCLEOTIDE SEQUENCE [LARGE SCALE GENOMIC DNA]</scope>
    <source>
        <strain evidence="11 12">NIES-30</strain>
    </source>
</reference>
<dbReference type="GO" id="GO:0004821">
    <property type="term" value="F:histidine-tRNA ligase activity"/>
    <property type="evidence" value="ECO:0007669"/>
    <property type="project" value="TreeGrafter"/>
</dbReference>
<keyword evidence="11" id="KW-0328">Glycosyltransferase</keyword>
<evidence type="ECO:0000256" key="4">
    <source>
        <dbReference type="ARBA" id="ARBA00011496"/>
    </source>
</evidence>
<dbReference type="NCBIfam" id="NF008940">
    <property type="entry name" value="PRK12292.2-3"/>
    <property type="match status" value="1"/>
</dbReference>
<keyword evidence="8" id="KW-0028">Amino-acid biosynthesis</keyword>
<dbReference type="CDD" id="cd00773">
    <property type="entry name" value="HisRS-like_core"/>
    <property type="match status" value="1"/>
</dbReference>
<dbReference type="GO" id="GO:0000105">
    <property type="term" value="P:L-histidine biosynthetic process"/>
    <property type="evidence" value="ECO:0007669"/>
    <property type="project" value="UniProtKB-UniRule"/>
</dbReference>
<feature type="binding site" evidence="9">
    <location>
        <begin position="77"/>
        <end position="79"/>
    </location>
    <ligand>
        <name>L-histidine</name>
        <dbReference type="ChEBI" id="CHEBI:57595"/>
    </ligand>
</feature>
<evidence type="ECO:0000256" key="5">
    <source>
        <dbReference type="ARBA" id="ARBA00020397"/>
    </source>
</evidence>
<evidence type="ECO:0000256" key="6">
    <source>
        <dbReference type="ARBA" id="ARBA00022490"/>
    </source>
</evidence>
<evidence type="ECO:0000256" key="7">
    <source>
        <dbReference type="ARBA" id="ARBA00025246"/>
    </source>
</evidence>
<dbReference type="PIRSF" id="PIRSF001549">
    <property type="entry name" value="His-tRNA_synth"/>
    <property type="match status" value="1"/>
</dbReference>
<dbReference type="UniPathway" id="UPA00031">
    <property type="reaction ID" value="UER00006"/>
</dbReference>
<evidence type="ECO:0000256" key="9">
    <source>
        <dbReference type="PIRSR" id="PIRSR001549-1"/>
    </source>
</evidence>
<name>A0A1U7J1G2_9CYAN</name>
<feature type="binding site" evidence="9">
    <location>
        <position position="126"/>
    </location>
    <ligand>
        <name>L-histidine</name>
        <dbReference type="ChEBI" id="CHEBI:57595"/>
    </ligand>
</feature>
<evidence type="ECO:0000259" key="10">
    <source>
        <dbReference type="PROSITE" id="PS50862"/>
    </source>
</evidence>
<comment type="subcellular location">
    <subcellularLocation>
        <location evidence="1 8">Cytoplasm</location>
    </subcellularLocation>
</comment>
<dbReference type="InterPro" id="IPR004516">
    <property type="entry name" value="HisRS/HisZ"/>
</dbReference>
<dbReference type="InterPro" id="IPR045864">
    <property type="entry name" value="aa-tRNA-synth_II/BPL/LPL"/>
</dbReference>
<keyword evidence="11" id="KW-0808">Transferase</keyword>
<comment type="function">
    <text evidence="7 8">Required for the first step of histidine biosynthesis. May allow the feedback regulation of ATP phosphoribosyltransferase activity by histidine.</text>
</comment>
<dbReference type="OrthoDB" id="9800814at2"/>
<dbReference type="Proteomes" id="UP000185557">
    <property type="component" value="Unassembled WGS sequence"/>
</dbReference>
<evidence type="ECO:0000256" key="3">
    <source>
        <dbReference type="ARBA" id="ARBA00005539"/>
    </source>
</evidence>
<dbReference type="EMBL" id="MRCG01000016">
    <property type="protein sequence ID" value="OKH45695.1"/>
    <property type="molecule type" value="Genomic_DNA"/>
</dbReference>
<dbReference type="AlphaFoldDB" id="A0A1U7J1G2"/>
<organism evidence="11 12">
    <name type="scientific">Phormidium tenue NIES-30</name>
    <dbReference type="NCBI Taxonomy" id="549789"/>
    <lineage>
        <taxon>Bacteria</taxon>
        <taxon>Bacillati</taxon>
        <taxon>Cyanobacteriota</taxon>
        <taxon>Cyanophyceae</taxon>
        <taxon>Oscillatoriophycideae</taxon>
        <taxon>Oscillatoriales</taxon>
        <taxon>Oscillatoriaceae</taxon>
        <taxon>Phormidium</taxon>
    </lineage>
</organism>
<dbReference type="PANTHER" id="PTHR43707">
    <property type="entry name" value="HISTIDYL-TRNA SYNTHETASE"/>
    <property type="match status" value="1"/>
</dbReference>
<evidence type="ECO:0000256" key="8">
    <source>
        <dbReference type="HAMAP-Rule" id="MF_00125"/>
    </source>
</evidence>
<evidence type="ECO:0000313" key="12">
    <source>
        <dbReference type="Proteomes" id="UP000185557"/>
    </source>
</evidence>
<dbReference type="InterPro" id="IPR004517">
    <property type="entry name" value="HisZ"/>
</dbReference>
<keyword evidence="6 8" id="KW-0963">Cytoplasm</keyword>
<comment type="caution">
    <text evidence="11">The sequence shown here is derived from an EMBL/GenBank/DDBJ whole genome shotgun (WGS) entry which is preliminary data.</text>
</comment>
<evidence type="ECO:0000313" key="11">
    <source>
        <dbReference type="EMBL" id="OKH45695.1"/>
    </source>
</evidence>
<feature type="binding site" evidence="9">
    <location>
        <position position="107"/>
    </location>
    <ligand>
        <name>L-histidine</name>
        <dbReference type="ChEBI" id="CHEBI:57595"/>
    </ligand>
</feature>
<feature type="binding site" evidence="9">
    <location>
        <begin position="281"/>
        <end position="282"/>
    </location>
    <ligand>
        <name>L-histidine</name>
        <dbReference type="ChEBI" id="CHEBI:57595"/>
    </ligand>
</feature>